<feature type="domain" description="Carbohydrate kinase PfkB" evidence="4">
    <location>
        <begin position="12"/>
        <end position="287"/>
    </location>
</feature>
<dbReference type="AlphaFoldDB" id="A0A1I7DSG1"/>
<dbReference type="GO" id="GO:0008673">
    <property type="term" value="F:2-dehydro-3-deoxygluconokinase activity"/>
    <property type="evidence" value="ECO:0007669"/>
    <property type="project" value="TreeGrafter"/>
</dbReference>
<dbReference type="Gene3D" id="3.40.1190.20">
    <property type="match status" value="1"/>
</dbReference>
<dbReference type="InterPro" id="IPR050306">
    <property type="entry name" value="PfkB_Carbo_kinase"/>
</dbReference>
<dbReference type="CDD" id="cd01166">
    <property type="entry name" value="KdgK"/>
    <property type="match status" value="1"/>
</dbReference>
<name>A0A1I7DSG1_9HYPH</name>
<evidence type="ECO:0000256" key="3">
    <source>
        <dbReference type="ARBA" id="ARBA00022777"/>
    </source>
</evidence>
<evidence type="ECO:0000256" key="2">
    <source>
        <dbReference type="ARBA" id="ARBA00022679"/>
    </source>
</evidence>
<keyword evidence="2" id="KW-0808">Transferase</keyword>
<dbReference type="PROSITE" id="PS00584">
    <property type="entry name" value="PFKB_KINASES_2"/>
    <property type="match status" value="1"/>
</dbReference>
<dbReference type="PANTHER" id="PTHR43085:SF15">
    <property type="entry name" value="2-DEHYDRO-3-DEOXYGLUCONOKINASE"/>
    <property type="match status" value="1"/>
</dbReference>
<evidence type="ECO:0000256" key="1">
    <source>
        <dbReference type="ARBA" id="ARBA00010688"/>
    </source>
</evidence>
<dbReference type="Proteomes" id="UP000183371">
    <property type="component" value="Unassembled WGS sequence"/>
</dbReference>
<dbReference type="GO" id="GO:0006974">
    <property type="term" value="P:DNA damage response"/>
    <property type="evidence" value="ECO:0007669"/>
    <property type="project" value="TreeGrafter"/>
</dbReference>
<comment type="similarity">
    <text evidence="1">Belongs to the carbohydrate kinase PfkB family.</text>
</comment>
<dbReference type="EMBL" id="FPBD01000010">
    <property type="protein sequence ID" value="SFU14638.1"/>
    <property type="molecule type" value="Genomic_DNA"/>
</dbReference>
<dbReference type="InterPro" id="IPR011611">
    <property type="entry name" value="PfkB_dom"/>
</dbReference>
<reference evidence="6" key="1">
    <citation type="submission" date="2016-10" db="EMBL/GenBank/DDBJ databases">
        <authorList>
            <person name="Varghese N."/>
            <person name="Submissions S."/>
        </authorList>
    </citation>
    <scope>NUCLEOTIDE SEQUENCE [LARGE SCALE GENOMIC DNA]</scope>
    <source>
        <strain evidence="6">DSM 17465</strain>
    </source>
</reference>
<sequence>MLELTSTANGLFKQSFAGDTFNTAVYLAHLFSDELDVSYITGVGSDTYSQKMVAAFESEGIRTNALQCIEGRTPGLYIIENDASGERYFHYWRSASAARHMFDRWTSARIAELLVSYDCLYLSGISLAILDEVQRHNLIEALHIVKPHCLIAYDPNYRADLWPDNDICRQTNKQLAKLADIALVSKEDHITLWERTSKDMIATTWSSWGSTEVVVKDGGNDCLILKDGEKTTVSPQSDIIPVDTTGAGDSFAAGYVGSRLLERTTSEAAKEAHSIAANVVQFKGAIIKTAGSKFEHSVSLHQRN</sequence>
<dbReference type="Pfam" id="PF00294">
    <property type="entry name" value="PfkB"/>
    <property type="match status" value="1"/>
</dbReference>
<dbReference type="GO" id="GO:0019698">
    <property type="term" value="P:D-galacturonate catabolic process"/>
    <property type="evidence" value="ECO:0007669"/>
    <property type="project" value="TreeGrafter"/>
</dbReference>
<evidence type="ECO:0000259" key="4">
    <source>
        <dbReference type="Pfam" id="PF00294"/>
    </source>
</evidence>
<dbReference type="GO" id="GO:0042840">
    <property type="term" value="P:D-glucuronate catabolic process"/>
    <property type="evidence" value="ECO:0007669"/>
    <property type="project" value="TreeGrafter"/>
</dbReference>
<dbReference type="InterPro" id="IPR002173">
    <property type="entry name" value="Carboh/pur_kinase_PfkB_CS"/>
</dbReference>
<accession>A0A1I7DSG1</accession>
<protein>
    <submittedName>
        <fullName evidence="5">2-dehydro-3-deoxygluconokinase</fullName>
    </submittedName>
</protein>
<dbReference type="InterPro" id="IPR029056">
    <property type="entry name" value="Ribokinase-like"/>
</dbReference>
<keyword evidence="6" id="KW-1185">Reference proteome</keyword>
<gene>
    <name evidence="5" type="ORF">SAMN05444141_11032</name>
</gene>
<dbReference type="PANTHER" id="PTHR43085">
    <property type="entry name" value="HEXOKINASE FAMILY MEMBER"/>
    <property type="match status" value="1"/>
</dbReference>
<proteinExistence type="inferred from homology"/>
<keyword evidence="3 5" id="KW-0418">Kinase</keyword>
<organism evidence="5 6">
    <name type="scientific">Pseudovibrio denitrificans</name>
    <dbReference type="NCBI Taxonomy" id="258256"/>
    <lineage>
        <taxon>Bacteria</taxon>
        <taxon>Pseudomonadati</taxon>
        <taxon>Pseudomonadota</taxon>
        <taxon>Alphaproteobacteria</taxon>
        <taxon>Hyphomicrobiales</taxon>
        <taxon>Stappiaceae</taxon>
        <taxon>Pseudovibrio</taxon>
    </lineage>
</organism>
<dbReference type="GO" id="GO:0005829">
    <property type="term" value="C:cytosol"/>
    <property type="evidence" value="ECO:0007669"/>
    <property type="project" value="TreeGrafter"/>
</dbReference>
<evidence type="ECO:0000313" key="6">
    <source>
        <dbReference type="Proteomes" id="UP000183371"/>
    </source>
</evidence>
<dbReference type="SUPFAM" id="SSF53613">
    <property type="entry name" value="Ribokinase-like"/>
    <property type="match status" value="1"/>
</dbReference>
<evidence type="ECO:0000313" key="5">
    <source>
        <dbReference type="EMBL" id="SFU14638.1"/>
    </source>
</evidence>